<accession>A0AAV7YZC1</accession>
<protein>
    <recommendedName>
        <fullName evidence="4">B box-type domain-containing protein</fullName>
    </recommendedName>
</protein>
<evidence type="ECO:0000256" key="1">
    <source>
        <dbReference type="PROSITE-ProRule" id="PRU00024"/>
    </source>
</evidence>
<dbReference type="PANTHER" id="PTHR25462:SF229">
    <property type="entry name" value="TRANSCRIPTION INTERMEDIARY FACTOR 1-BETA"/>
    <property type="match status" value="1"/>
</dbReference>
<dbReference type="GO" id="GO:0006513">
    <property type="term" value="P:protein monoubiquitination"/>
    <property type="evidence" value="ECO:0007669"/>
    <property type="project" value="TreeGrafter"/>
</dbReference>
<keyword evidence="1" id="KW-0862">Zinc</keyword>
<reference evidence="5" key="1">
    <citation type="submission" date="2022-08" db="EMBL/GenBank/DDBJ databases">
        <title>Novel sulphate-reducing endosymbionts in the free-living metamonad Anaeramoeba.</title>
        <authorList>
            <person name="Jerlstrom-Hultqvist J."/>
            <person name="Cepicka I."/>
            <person name="Gallot-Lavallee L."/>
            <person name="Salas-Leiva D."/>
            <person name="Curtis B.A."/>
            <person name="Zahonova K."/>
            <person name="Pipaliya S."/>
            <person name="Dacks J."/>
            <person name="Roger A.J."/>
        </authorList>
    </citation>
    <scope>NUCLEOTIDE SEQUENCE</scope>
    <source>
        <strain evidence="5">Busselton2</strain>
    </source>
</reference>
<dbReference type="AlphaFoldDB" id="A0AAV7YZC1"/>
<evidence type="ECO:0000313" key="6">
    <source>
        <dbReference type="Proteomes" id="UP001146793"/>
    </source>
</evidence>
<dbReference type="EMBL" id="JANTQA010000042">
    <property type="protein sequence ID" value="KAJ3435103.1"/>
    <property type="molecule type" value="Genomic_DNA"/>
</dbReference>
<dbReference type="GO" id="GO:0061630">
    <property type="term" value="F:ubiquitin protein ligase activity"/>
    <property type="evidence" value="ECO:0007669"/>
    <property type="project" value="TreeGrafter"/>
</dbReference>
<sequence length="699" mass="81200">MEDPFELNYLCDECDNSSKVYCAQCECGFCVKHDQMRHSKAMTNHERYKVEKSSDFHVLLCKKHTTTVNTIYCMDCKSLVCQKCQRTEHFDHECVGLSEGINSLKEIQQKQMDHLKPYLEEYGKFEKNAKIILAGIEQNRVNESSEILKQFKKLEDFLEQQKNKILQQIDNKYTQKLISVQQQKGNYYSTHQKLKKFKKGMQNFEESFSEEKMYRSDYLLISNGLQNNEIYNSLQDIPIPKPLQPSNKLFQFNIDEQMESLQKLSFSSIFDLTKTKIIIPERVVKLIPFQLRCIFKNKNDEIIDKNLPIDLQVWAESNAKEKFYIKMEYDPKKGNFLGIGTIPSIGNYDVYATIDQRHINEEQAPIGKLIVTEAYDLRKCEVKYDTMVLRNTRSYICITLKDSDSNIINLTNHPKIEIVMKYPSKETDTIKCKKVKNQVGVYGTAIKFQLSGSHTFKLFIEGIEIPDSPYNFKVGHHTTGFTLGDSLTSGKPQLKISEDEMMVMNNRSSSNNGRFVFSRKVLTYPTRYRFVIKIEKTTGKNMFFGVGTFTNSQKNAMKDTWGWNCGKALKIRNGAEEAYGEIAKTNDTVIIEVNTKKHTIKFGLNKKMFDDAFDDIPEKSILVFGLYGKKDQIRIMGKEKPEKNENENGNEKGKEKEKRKRKGKGNEKGKEKEKEKEKAKLKRKNDSDQKFEKIILIRV</sequence>
<dbReference type="PANTHER" id="PTHR25462">
    <property type="entry name" value="BONUS, ISOFORM C-RELATED"/>
    <property type="match status" value="1"/>
</dbReference>
<dbReference type="Proteomes" id="UP001146793">
    <property type="component" value="Unassembled WGS sequence"/>
</dbReference>
<keyword evidence="1" id="KW-0479">Metal-binding</keyword>
<gene>
    <name evidence="5" type="ORF">M0812_02234</name>
</gene>
<organism evidence="5 6">
    <name type="scientific">Anaeramoeba flamelloides</name>
    <dbReference type="NCBI Taxonomy" id="1746091"/>
    <lineage>
        <taxon>Eukaryota</taxon>
        <taxon>Metamonada</taxon>
        <taxon>Anaeramoebidae</taxon>
        <taxon>Anaeramoeba</taxon>
    </lineage>
</organism>
<dbReference type="PROSITE" id="PS50194">
    <property type="entry name" value="FILAMIN_REPEAT"/>
    <property type="match status" value="1"/>
</dbReference>
<evidence type="ECO:0000259" key="4">
    <source>
        <dbReference type="PROSITE" id="PS50119"/>
    </source>
</evidence>
<feature type="region of interest" description="Disordered" evidence="3">
    <location>
        <begin position="637"/>
        <end position="687"/>
    </location>
</feature>
<dbReference type="InterPro" id="IPR043136">
    <property type="entry name" value="B30.2/SPRY_sf"/>
</dbReference>
<dbReference type="InterPro" id="IPR047153">
    <property type="entry name" value="TRIM45/56/19-like"/>
</dbReference>
<evidence type="ECO:0000256" key="2">
    <source>
        <dbReference type="PROSITE-ProRule" id="PRU00087"/>
    </source>
</evidence>
<dbReference type="InterPro" id="IPR000315">
    <property type="entry name" value="Znf_B-box"/>
</dbReference>
<feature type="compositionally biased region" description="Basic and acidic residues" evidence="3">
    <location>
        <begin position="664"/>
        <end position="687"/>
    </location>
</feature>
<dbReference type="InterPro" id="IPR003877">
    <property type="entry name" value="SPRY_dom"/>
</dbReference>
<dbReference type="PROSITE" id="PS50119">
    <property type="entry name" value="ZF_BBOX"/>
    <property type="match status" value="1"/>
</dbReference>
<dbReference type="CDD" id="cd11709">
    <property type="entry name" value="SPRY"/>
    <property type="match status" value="1"/>
</dbReference>
<dbReference type="SUPFAM" id="SSF49899">
    <property type="entry name" value="Concanavalin A-like lectins/glucanases"/>
    <property type="match status" value="1"/>
</dbReference>
<dbReference type="Gene3D" id="3.30.160.60">
    <property type="entry name" value="Classic Zinc Finger"/>
    <property type="match status" value="1"/>
</dbReference>
<dbReference type="InterPro" id="IPR017868">
    <property type="entry name" value="Filamin/ABP280_repeat-like"/>
</dbReference>
<comment type="caution">
    <text evidence="5">The sequence shown here is derived from an EMBL/GenBank/DDBJ whole genome shotgun (WGS) entry which is preliminary data.</text>
</comment>
<dbReference type="CDD" id="cd19757">
    <property type="entry name" value="Bbox1"/>
    <property type="match status" value="1"/>
</dbReference>
<dbReference type="InterPro" id="IPR013320">
    <property type="entry name" value="ConA-like_dom_sf"/>
</dbReference>
<evidence type="ECO:0000313" key="5">
    <source>
        <dbReference type="EMBL" id="KAJ3435103.1"/>
    </source>
</evidence>
<feature type="compositionally biased region" description="Basic and acidic residues" evidence="3">
    <location>
        <begin position="637"/>
        <end position="656"/>
    </location>
</feature>
<keyword evidence="1" id="KW-0863">Zinc-finger</keyword>
<feature type="domain" description="B box-type" evidence="4">
    <location>
        <begin position="56"/>
        <end position="97"/>
    </location>
</feature>
<dbReference type="SUPFAM" id="SSF57845">
    <property type="entry name" value="B-box zinc-binding domain"/>
    <property type="match status" value="1"/>
</dbReference>
<dbReference type="Gene3D" id="2.60.40.10">
    <property type="entry name" value="Immunoglobulins"/>
    <property type="match status" value="1"/>
</dbReference>
<name>A0AAV7YZC1_9EUKA</name>
<dbReference type="Pfam" id="PF00643">
    <property type="entry name" value="zf-B_box"/>
    <property type="match status" value="1"/>
</dbReference>
<proteinExistence type="predicted"/>
<dbReference type="GO" id="GO:0008270">
    <property type="term" value="F:zinc ion binding"/>
    <property type="evidence" value="ECO:0007669"/>
    <property type="project" value="UniProtKB-KW"/>
</dbReference>
<feature type="repeat" description="Filamin" evidence="2">
    <location>
        <begin position="415"/>
        <end position="474"/>
    </location>
</feature>
<dbReference type="InterPro" id="IPR013783">
    <property type="entry name" value="Ig-like_fold"/>
</dbReference>
<dbReference type="Gene3D" id="2.60.120.920">
    <property type="match status" value="1"/>
</dbReference>
<dbReference type="Pfam" id="PF00622">
    <property type="entry name" value="SPRY"/>
    <property type="match status" value="1"/>
</dbReference>
<evidence type="ECO:0000256" key="3">
    <source>
        <dbReference type="SAM" id="MobiDB-lite"/>
    </source>
</evidence>